<dbReference type="OrthoDB" id="7016904at2"/>
<feature type="transmembrane region" description="Helical" evidence="1">
    <location>
        <begin position="109"/>
        <end position="129"/>
    </location>
</feature>
<feature type="transmembrane region" description="Helical" evidence="1">
    <location>
        <begin position="12"/>
        <end position="35"/>
    </location>
</feature>
<evidence type="ECO:0000313" key="3">
    <source>
        <dbReference type="Proteomes" id="UP000186736"/>
    </source>
</evidence>
<feature type="transmembrane region" description="Helical" evidence="1">
    <location>
        <begin position="82"/>
        <end position="103"/>
    </location>
</feature>
<protein>
    <recommendedName>
        <fullName evidence="4">Transmembrane protein</fullName>
    </recommendedName>
</protein>
<organism evidence="2 3">
    <name type="scientific">Pseudomonas putida</name>
    <name type="common">Arthrobacter siderocapsulatus</name>
    <dbReference type="NCBI Taxonomy" id="303"/>
    <lineage>
        <taxon>Bacteria</taxon>
        <taxon>Pseudomonadati</taxon>
        <taxon>Pseudomonadota</taxon>
        <taxon>Gammaproteobacteria</taxon>
        <taxon>Pseudomonadales</taxon>
        <taxon>Pseudomonadaceae</taxon>
        <taxon>Pseudomonas</taxon>
    </lineage>
</organism>
<keyword evidence="1" id="KW-0812">Transmembrane</keyword>
<keyword evidence="1" id="KW-0472">Membrane</keyword>
<evidence type="ECO:0008006" key="4">
    <source>
        <dbReference type="Google" id="ProtNLM"/>
    </source>
</evidence>
<reference evidence="2 3" key="1">
    <citation type="submission" date="2016-10" db="EMBL/GenBank/DDBJ databases">
        <title>Genome Sequence of Pseudomonas putida GM4FR.</title>
        <authorList>
            <person name="Poehlein A."/>
            <person name="Wemheuer F."/>
            <person name="Hollensteiner J."/>
            <person name="Wemheuer B."/>
        </authorList>
    </citation>
    <scope>NUCLEOTIDE SEQUENCE [LARGE SCALE GENOMIC DNA]</scope>
    <source>
        <strain evidence="2 3">GM4FR</strain>
    </source>
</reference>
<dbReference type="Proteomes" id="UP000186736">
    <property type="component" value="Unassembled WGS sequence"/>
</dbReference>
<keyword evidence="1" id="KW-1133">Transmembrane helix</keyword>
<evidence type="ECO:0000256" key="1">
    <source>
        <dbReference type="SAM" id="Phobius"/>
    </source>
</evidence>
<feature type="transmembrane region" description="Helical" evidence="1">
    <location>
        <begin position="47"/>
        <end position="70"/>
    </location>
</feature>
<sequence>MNRLTAPRIALTLVALVGLLPVTLLFLYGIVAVFIPMAFIEPNVRSVTWALGICAISSFSLWSGWRIYALAKASEPVMPKRWLLIAGGVACLVWSVVVGGAFWPEVPKITALFLMPGVSTSLMLGVLLWRERTADHSRAAATRPSQP</sequence>
<accession>A0A1Q9R2G1</accession>
<gene>
    <name evidence="2" type="ORF">PSEMO_35490</name>
</gene>
<comment type="caution">
    <text evidence="2">The sequence shown here is derived from an EMBL/GenBank/DDBJ whole genome shotgun (WGS) entry which is preliminary data.</text>
</comment>
<evidence type="ECO:0000313" key="2">
    <source>
        <dbReference type="EMBL" id="OLS61482.1"/>
    </source>
</evidence>
<name>A0A1Q9R2G1_PSEPU</name>
<dbReference type="EMBL" id="MKZO01000031">
    <property type="protein sequence ID" value="OLS61482.1"/>
    <property type="molecule type" value="Genomic_DNA"/>
</dbReference>
<dbReference type="RefSeq" id="WP_075804332.1">
    <property type="nucleotide sequence ID" value="NZ_MKZO01000031.1"/>
</dbReference>
<dbReference type="AlphaFoldDB" id="A0A1Q9R2G1"/>
<proteinExistence type="predicted"/>